<protein>
    <submittedName>
        <fullName evidence="2">Uncharacterized protein</fullName>
    </submittedName>
</protein>
<evidence type="ECO:0000313" key="2">
    <source>
        <dbReference type="EMBL" id="QJR15126.1"/>
    </source>
</evidence>
<dbReference type="EMBL" id="CP053073">
    <property type="protein sequence ID" value="QJR15126.1"/>
    <property type="molecule type" value="Genomic_DNA"/>
</dbReference>
<sequence length="179" mass="19894">MKTNRYFALAAAVCGALALPASADFVAKVMNLSNVEAKGMVQNHPPVMWLKRGQINDIRIGGKWRQEIKGPYTVNFENLGNAGHQYCVWKVEILPGYFNAEGNAVKESDLSRAWYVKLKTTLERSDPSFICETSGQFLGQVKSAQTKGTWNHLEKAMTPQPFRPAEDQGATINFALKSK</sequence>
<keyword evidence="1" id="KW-0732">Signal</keyword>
<evidence type="ECO:0000256" key="1">
    <source>
        <dbReference type="SAM" id="SignalP"/>
    </source>
</evidence>
<name>A0A6M4H670_9PROT</name>
<dbReference type="InParanoid" id="A0A6M4H670"/>
<dbReference type="AlphaFoldDB" id="A0A6M4H670"/>
<dbReference type="Proteomes" id="UP000503096">
    <property type="component" value="Chromosome"/>
</dbReference>
<feature type="chain" id="PRO_5026680710" evidence="1">
    <location>
        <begin position="24"/>
        <end position="179"/>
    </location>
</feature>
<accession>A0A6M4H670</accession>
<dbReference type="RefSeq" id="WP_171162138.1">
    <property type="nucleotide sequence ID" value="NZ_CP053073.1"/>
</dbReference>
<keyword evidence="3" id="KW-1185">Reference proteome</keyword>
<feature type="signal peptide" evidence="1">
    <location>
        <begin position="1"/>
        <end position="23"/>
    </location>
</feature>
<reference evidence="2 3" key="1">
    <citation type="submission" date="2020-04" db="EMBL/GenBank/DDBJ databases">
        <title>Usitatibacter rugosus gen. nov., sp. nov. and Usitatibacter palustris sp. nov., novel members of Usitatibacteraceae fam. nov. within the order Nitrosomonadales isolated from soil.</title>
        <authorList>
            <person name="Huber K.J."/>
            <person name="Neumann-Schaal M."/>
            <person name="Geppert A."/>
            <person name="Luckner M."/>
            <person name="Wanner G."/>
            <person name="Overmann J."/>
        </authorList>
    </citation>
    <scope>NUCLEOTIDE SEQUENCE [LARGE SCALE GENOMIC DNA]</scope>
    <source>
        <strain evidence="2 3">Swamp67</strain>
    </source>
</reference>
<organism evidence="2 3">
    <name type="scientific">Usitatibacter palustris</name>
    <dbReference type="NCBI Taxonomy" id="2732487"/>
    <lineage>
        <taxon>Bacteria</taxon>
        <taxon>Pseudomonadati</taxon>
        <taxon>Pseudomonadota</taxon>
        <taxon>Betaproteobacteria</taxon>
        <taxon>Nitrosomonadales</taxon>
        <taxon>Usitatibacteraceae</taxon>
        <taxon>Usitatibacter</taxon>
    </lineage>
</organism>
<gene>
    <name evidence="2" type="ORF">DSM104440_01943</name>
</gene>
<dbReference type="KEGG" id="upl:DSM104440_01943"/>
<evidence type="ECO:0000313" key="3">
    <source>
        <dbReference type="Proteomes" id="UP000503096"/>
    </source>
</evidence>
<proteinExistence type="predicted"/>